<protein>
    <submittedName>
        <fullName evidence="2">Uncharacterized protein</fullName>
    </submittedName>
</protein>
<evidence type="ECO:0000256" key="1">
    <source>
        <dbReference type="SAM" id="MobiDB-lite"/>
    </source>
</evidence>
<feature type="region of interest" description="Disordered" evidence="1">
    <location>
        <begin position="1"/>
        <end position="74"/>
    </location>
</feature>
<dbReference type="EMBL" id="CADEAL010000686">
    <property type="protein sequence ID" value="CAB1423852.1"/>
    <property type="molecule type" value="Genomic_DNA"/>
</dbReference>
<gene>
    <name evidence="2" type="ORF">PLEPLA_LOCUS11773</name>
</gene>
<evidence type="ECO:0000313" key="3">
    <source>
        <dbReference type="Proteomes" id="UP001153269"/>
    </source>
</evidence>
<accession>A0A9N7U4G3</accession>
<dbReference type="AlphaFoldDB" id="A0A9N7U4G3"/>
<keyword evidence="3" id="KW-1185">Reference proteome</keyword>
<proteinExistence type="predicted"/>
<sequence length="154" mass="16546">MKVLLRGSLIGQEQPRSACGQSPVVSRAPCEGDCRDIVDSASPPLPTERFSLDPIKPDRARGPPPGPPLGPPPGPRLHLRLMETHREVELGPQIFLNRSCEVSVKVTGGFTVTGTCVGPWLRGNVDAPNRAVSRSILSLPHLHADVLLGKAPYR</sequence>
<dbReference type="Proteomes" id="UP001153269">
    <property type="component" value="Unassembled WGS sequence"/>
</dbReference>
<organism evidence="2 3">
    <name type="scientific">Pleuronectes platessa</name>
    <name type="common">European plaice</name>
    <dbReference type="NCBI Taxonomy" id="8262"/>
    <lineage>
        <taxon>Eukaryota</taxon>
        <taxon>Metazoa</taxon>
        <taxon>Chordata</taxon>
        <taxon>Craniata</taxon>
        <taxon>Vertebrata</taxon>
        <taxon>Euteleostomi</taxon>
        <taxon>Actinopterygii</taxon>
        <taxon>Neopterygii</taxon>
        <taxon>Teleostei</taxon>
        <taxon>Neoteleostei</taxon>
        <taxon>Acanthomorphata</taxon>
        <taxon>Carangaria</taxon>
        <taxon>Pleuronectiformes</taxon>
        <taxon>Pleuronectoidei</taxon>
        <taxon>Pleuronectidae</taxon>
        <taxon>Pleuronectes</taxon>
    </lineage>
</organism>
<name>A0A9N7U4G3_PLEPL</name>
<comment type="caution">
    <text evidence="2">The sequence shown here is derived from an EMBL/GenBank/DDBJ whole genome shotgun (WGS) entry which is preliminary data.</text>
</comment>
<reference evidence="2" key="1">
    <citation type="submission" date="2020-03" db="EMBL/GenBank/DDBJ databases">
        <authorList>
            <person name="Weist P."/>
        </authorList>
    </citation>
    <scope>NUCLEOTIDE SEQUENCE</scope>
</reference>
<evidence type="ECO:0000313" key="2">
    <source>
        <dbReference type="EMBL" id="CAB1423852.1"/>
    </source>
</evidence>
<feature type="compositionally biased region" description="Pro residues" evidence="1">
    <location>
        <begin position="62"/>
        <end position="74"/>
    </location>
</feature>